<sequence length="57" mass="6480">MLGVLPSCVVGAEDRLWIREALRPRPQVKTFFKKWQQKPRRLTLGLSGCELCLVVGV</sequence>
<accession>A0AA35P7R1</accession>
<keyword evidence="2" id="KW-1185">Reference proteome</keyword>
<protein>
    <submittedName>
        <fullName evidence="1">Uncharacterized protein</fullName>
    </submittedName>
</protein>
<organism evidence="1 2">
    <name type="scientific">Podarcis lilfordi</name>
    <name type="common">Lilford's wall lizard</name>
    <dbReference type="NCBI Taxonomy" id="74358"/>
    <lineage>
        <taxon>Eukaryota</taxon>
        <taxon>Metazoa</taxon>
        <taxon>Chordata</taxon>
        <taxon>Craniata</taxon>
        <taxon>Vertebrata</taxon>
        <taxon>Euteleostomi</taxon>
        <taxon>Lepidosauria</taxon>
        <taxon>Squamata</taxon>
        <taxon>Bifurcata</taxon>
        <taxon>Unidentata</taxon>
        <taxon>Episquamata</taxon>
        <taxon>Laterata</taxon>
        <taxon>Lacertibaenia</taxon>
        <taxon>Lacertidae</taxon>
        <taxon>Podarcis</taxon>
    </lineage>
</organism>
<gene>
    <name evidence="1" type="ORF">PODLI_1B016781</name>
</gene>
<evidence type="ECO:0000313" key="1">
    <source>
        <dbReference type="EMBL" id="CAI5775313.1"/>
    </source>
</evidence>
<evidence type="ECO:0000313" key="2">
    <source>
        <dbReference type="Proteomes" id="UP001178461"/>
    </source>
</evidence>
<name>A0AA35P7R1_9SAUR</name>
<dbReference type="EMBL" id="OX395130">
    <property type="protein sequence ID" value="CAI5775313.1"/>
    <property type="molecule type" value="Genomic_DNA"/>
</dbReference>
<proteinExistence type="predicted"/>
<dbReference type="Proteomes" id="UP001178461">
    <property type="component" value="Chromosome 5"/>
</dbReference>
<reference evidence="1" key="1">
    <citation type="submission" date="2022-12" db="EMBL/GenBank/DDBJ databases">
        <authorList>
            <person name="Alioto T."/>
            <person name="Alioto T."/>
            <person name="Gomez Garrido J."/>
        </authorList>
    </citation>
    <scope>NUCLEOTIDE SEQUENCE</scope>
</reference>
<dbReference type="AlphaFoldDB" id="A0AA35P7R1"/>